<comment type="caution">
    <text evidence="2">The sequence shown here is derived from an EMBL/GenBank/DDBJ whole genome shotgun (WGS) entry which is preliminary data.</text>
</comment>
<evidence type="ECO:0000313" key="3">
    <source>
        <dbReference type="Proteomes" id="UP000284416"/>
    </source>
</evidence>
<proteinExistence type="predicted"/>
<name>A0A417YWA8_9BACI</name>
<feature type="transmembrane region" description="Helical" evidence="1">
    <location>
        <begin position="12"/>
        <end position="29"/>
    </location>
</feature>
<dbReference type="Proteomes" id="UP000284416">
    <property type="component" value="Unassembled WGS sequence"/>
</dbReference>
<evidence type="ECO:0000313" key="2">
    <source>
        <dbReference type="EMBL" id="RHW41626.1"/>
    </source>
</evidence>
<protein>
    <submittedName>
        <fullName evidence="2">Uncharacterized protein</fullName>
    </submittedName>
</protein>
<sequence length="213" mass="23659">MENKKKKGLRWLFLGIVLGVFVSTVFLFAERNGMIHQYYFPGQSQAQGFMEGALEKSKGIAGHMHGQPFMDRGGMRHAGMGHGPNFGHFGDRMGSHHGFQGNYGYGFGLGHGLGGFFFVVGGLLLALTGRYVRGKSKRKWLGNALIVLGVLMLLPRLSILPLVLIGLIGYLLFKEVRPGDKFQTAAPVSFQQDVSINGQFLDEWERKNKREDQ</sequence>
<keyword evidence="1" id="KW-0472">Membrane</keyword>
<feature type="transmembrane region" description="Helical" evidence="1">
    <location>
        <begin position="140"/>
        <end position="173"/>
    </location>
</feature>
<keyword evidence="1" id="KW-0812">Transmembrane</keyword>
<gene>
    <name evidence="2" type="ORF">D1B31_07875</name>
</gene>
<dbReference type="EMBL" id="QWEG01000004">
    <property type="protein sequence ID" value="RHW41626.1"/>
    <property type="molecule type" value="Genomic_DNA"/>
</dbReference>
<dbReference type="RefSeq" id="WP_118920208.1">
    <property type="nucleotide sequence ID" value="NZ_QWEG01000004.1"/>
</dbReference>
<reference evidence="2 3" key="1">
    <citation type="journal article" date="2017" name="Int. J. Syst. Evol. Microbiol.">
        <title>Bacillus notoginsengisoli sp. nov., a novel bacterium isolated from the rhizosphere of Panax notoginseng.</title>
        <authorList>
            <person name="Zhang M.Y."/>
            <person name="Cheng J."/>
            <person name="Cai Y."/>
            <person name="Zhang T.Y."/>
            <person name="Wu Y.Y."/>
            <person name="Manikprabhu D."/>
            <person name="Li W.J."/>
            <person name="Zhang Y.X."/>
        </authorList>
    </citation>
    <scope>NUCLEOTIDE SEQUENCE [LARGE SCALE GENOMIC DNA]</scope>
    <source>
        <strain evidence="2 3">JCM 30743</strain>
    </source>
</reference>
<dbReference type="AlphaFoldDB" id="A0A417YWA8"/>
<keyword evidence="1" id="KW-1133">Transmembrane helix</keyword>
<accession>A0A417YWA8</accession>
<dbReference type="OrthoDB" id="2900227at2"/>
<keyword evidence="3" id="KW-1185">Reference proteome</keyword>
<feature type="transmembrane region" description="Helical" evidence="1">
    <location>
        <begin position="103"/>
        <end position="128"/>
    </location>
</feature>
<organism evidence="2 3">
    <name type="scientific">Neobacillus notoginsengisoli</name>
    <dbReference type="NCBI Taxonomy" id="1578198"/>
    <lineage>
        <taxon>Bacteria</taxon>
        <taxon>Bacillati</taxon>
        <taxon>Bacillota</taxon>
        <taxon>Bacilli</taxon>
        <taxon>Bacillales</taxon>
        <taxon>Bacillaceae</taxon>
        <taxon>Neobacillus</taxon>
    </lineage>
</organism>
<evidence type="ECO:0000256" key="1">
    <source>
        <dbReference type="SAM" id="Phobius"/>
    </source>
</evidence>